<dbReference type="EMBL" id="CP139487">
    <property type="protein sequence ID" value="WPU63846.1"/>
    <property type="molecule type" value="Genomic_DNA"/>
</dbReference>
<proteinExistence type="predicted"/>
<dbReference type="KEGG" id="psti:SOO65_14215"/>
<reference evidence="1 2" key="1">
    <citation type="submission" date="2023-11" db="EMBL/GenBank/DDBJ databases">
        <title>Peredibacter starrii A3.12.</title>
        <authorList>
            <person name="Mitchell R.J."/>
        </authorList>
    </citation>
    <scope>NUCLEOTIDE SEQUENCE [LARGE SCALE GENOMIC DNA]</scope>
    <source>
        <strain evidence="1 2">A3.12</strain>
    </source>
</reference>
<keyword evidence="2" id="KW-1185">Reference proteome</keyword>
<sequence>MLNLDSYRSSTDYREILRILQKASSLQDNFIWQSHAIGKSIIPIHHFEIDFVTREVVIYFDTQKYMMDNELPLYVKLDYHTSVFKVTDYRVGLDAVYFTFPALIKTMELRGTPRHSFQPNQDRAVSLKPTLTGMNRESSHELQVRVMDVSEAGLGLIVSEHNRSFLKNNRILWVTRLQDIQLQHPILAEVVYINNEVDAKFQIRKQKEMKVGIKLSGSIPPEIYHKFIQ</sequence>
<evidence type="ECO:0000313" key="1">
    <source>
        <dbReference type="EMBL" id="WPU63846.1"/>
    </source>
</evidence>
<accession>A0AAX4HKT3</accession>
<evidence type="ECO:0000313" key="2">
    <source>
        <dbReference type="Proteomes" id="UP001324634"/>
    </source>
</evidence>
<dbReference type="AlphaFoldDB" id="A0AAX4HKT3"/>
<dbReference type="Proteomes" id="UP001324634">
    <property type="component" value="Chromosome"/>
</dbReference>
<gene>
    <name evidence="1" type="ORF">SOO65_14215</name>
</gene>
<name>A0AAX4HKT3_9BACT</name>
<evidence type="ECO:0008006" key="3">
    <source>
        <dbReference type="Google" id="ProtNLM"/>
    </source>
</evidence>
<dbReference type="RefSeq" id="WP_321391347.1">
    <property type="nucleotide sequence ID" value="NZ_CP139487.1"/>
</dbReference>
<protein>
    <recommendedName>
        <fullName evidence="3">PilZ domain-containing protein</fullName>
    </recommendedName>
</protein>
<organism evidence="1 2">
    <name type="scientific">Peredibacter starrii</name>
    <dbReference type="NCBI Taxonomy" id="28202"/>
    <lineage>
        <taxon>Bacteria</taxon>
        <taxon>Pseudomonadati</taxon>
        <taxon>Bdellovibrionota</taxon>
        <taxon>Bacteriovoracia</taxon>
        <taxon>Bacteriovoracales</taxon>
        <taxon>Bacteriovoracaceae</taxon>
        <taxon>Peredibacter</taxon>
    </lineage>
</organism>